<proteinExistence type="predicted"/>
<dbReference type="KEGG" id="smx:SM11_pD1023"/>
<keyword evidence="1" id="KW-0614">Plasmid</keyword>
<dbReference type="HOGENOM" id="CLU_2976863_0_0_5"/>
<geneLocation type="plasmid" evidence="1 2">
    <name>pSmeSM11d</name>
</geneLocation>
<dbReference type="EMBL" id="CP001832">
    <property type="protein sequence ID" value="AEH83855.1"/>
    <property type="molecule type" value="Genomic_DNA"/>
</dbReference>
<protein>
    <submittedName>
        <fullName evidence="1">Uncharacterized protein</fullName>
    </submittedName>
</protein>
<gene>
    <name evidence="1" type="ordered locus">SM11_pD1023</name>
</gene>
<sequence length="58" mass="6295">MVHFMRKVLAHAGKSGRRIVSAFIAPPRPGDARAATAHWRAVADQIRPEVLKLAATHG</sequence>
<reference evidence="1 2" key="1">
    <citation type="journal article" date="2011" name="J. Biotechnol.">
        <title>The complete genome sequence of the dominant Sinorhizobium meliloti field isolate SM11 extends the S. meliloti pan-genome.</title>
        <authorList>
            <person name="Schneiker-Bekel S."/>
            <person name="Wibberg D."/>
            <person name="Bekel T."/>
            <person name="Blom J."/>
            <person name="Linke B."/>
            <person name="Neuweger H."/>
            <person name="Stiens M."/>
            <person name="Vorholter F.J."/>
            <person name="Weidner S."/>
            <person name="Goesmann A."/>
            <person name="Puhler A."/>
            <person name="Schluter A."/>
        </authorList>
    </citation>
    <scope>NUCLEOTIDE SEQUENCE [LARGE SCALE GENOMIC DNA]</scope>
    <source>
        <strain evidence="1 2">SM11</strain>
        <plasmid evidence="2">pSmeSM11d</plasmid>
    </source>
</reference>
<dbReference type="Proteomes" id="UP000009045">
    <property type="component" value="Plasmid pSmeSM11d"/>
</dbReference>
<dbReference type="AlphaFoldDB" id="F7XH29"/>
<dbReference type="PATRIC" id="fig|707241.3.peg.6713"/>
<evidence type="ECO:0000313" key="2">
    <source>
        <dbReference type="Proteomes" id="UP000009045"/>
    </source>
</evidence>
<organism evidence="1 2">
    <name type="scientific">Sinorhizobium meliloti (strain SM11)</name>
    <dbReference type="NCBI Taxonomy" id="707241"/>
    <lineage>
        <taxon>Bacteria</taxon>
        <taxon>Pseudomonadati</taxon>
        <taxon>Pseudomonadota</taxon>
        <taxon>Alphaproteobacteria</taxon>
        <taxon>Hyphomicrobiales</taxon>
        <taxon>Rhizobiaceae</taxon>
        <taxon>Sinorhizobium/Ensifer group</taxon>
        <taxon>Sinorhizobium</taxon>
    </lineage>
</organism>
<name>F7XH29_SINMM</name>
<evidence type="ECO:0000313" key="1">
    <source>
        <dbReference type="EMBL" id="AEH83855.1"/>
    </source>
</evidence>
<accession>F7XH29</accession>